<evidence type="ECO:0000313" key="2">
    <source>
        <dbReference type="Proteomes" id="UP001056120"/>
    </source>
</evidence>
<reference evidence="2" key="1">
    <citation type="journal article" date="2022" name="Mol. Ecol. Resour.">
        <title>The genomes of chicory, endive, great burdock and yacon provide insights into Asteraceae palaeo-polyploidization history and plant inulin production.</title>
        <authorList>
            <person name="Fan W."/>
            <person name="Wang S."/>
            <person name="Wang H."/>
            <person name="Wang A."/>
            <person name="Jiang F."/>
            <person name="Liu H."/>
            <person name="Zhao H."/>
            <person name="Xu D."/>
            <person name="Zhang Y."/>
        </authorList>
    </citation>
    <scope>NUCLEOTIDE SEQUENCE [LARGE SCALE GENOMIC DNA]</scope>
    <source>
        <strain evidence="2">cv. Yunnan</strain>
    </source>
</reference>
<organism evidence="1 2">
    <name type="scientific">Smallanthus sonchifolius</name>
    <dbReference type="NCBI Taxonomy" id="185202"/>
    <lineage>
        <taxon>Eukaryota</taxon>
        <taxon>Viridiplantae</taxon>
        <taxon>Streptophyta</taxon>
        <taxon>Embryophyta</taxon>
        <taxon>Tracheophyta</taxon>
        <taxon>Spermatophyta</taxon>
        <taxon>Magnoliopsida</taxon>
        <taxon>eudicotyledons</taxon>
        <taxon>Gunneridae</taxon>
        <taxon>Pentapetalae</taxon>
        <taxon>asterids</taxon>
        <taxon>campanulids</taxon>
        <taxon>Asterales</taxon>
        <taxon>Asteraceae</taxon>
        <taxon>Asteroideae</taxon>
        <taxon>Heliantheae alliance</taxon>
        <taxon>Millerieae</taxon>
        <taxon>Smallanthus</taxon>
    </lineage>
</organism>
<proteinExistence type="predicted"/>
<sequence length="103" mass="11355">MHPLVEMNLEWKFEMKKSSSRVGIISELDGVCKRRASNSFGTTVQINQSEGPHTYLNVELKATLEPIPCGPGPGDTLCYSSGENISFVPEVSLFPHFQSLSLL</sequence>
<gene>
    <name evidence="1" type="ORF">L1987_64462</name>
</gene>
<dbReference type="EMBL" id="CM042038">
    <property type="protein sequence ID" value="KAI3733242.1"/>
    <property type="molecule type" value="Genomic_DNA"/>
</dbReference>
<accession>A0ACB9CGH4</accession>
<evidence type="ECO:0000313" key="1">
    <source>
        <dbReference type="EMBL" id="KAI3733242.1"/>
    </source>
</evidence>
<keyword evidence="2" id="KW-1185">Reference proteome</keyword>
<dbReference type="Proteomes" id="UP001056120">
    <property type="component" value="Linkage Group LG21"/>
</dbReference>
<comment type="caution">
    <text evidence="1">The sequence shown here is derived from an EMBL/GenBank/DDBJ whole genome shotgun (WGS) entry which is preliminary data.</text>
</comment>
<protein>
    <submittedName>
        <fullName evidence="1">Uncharacterized protein</fullName>
    </submittedName>
</protein>
<name>A0ACB9CGH4_9ASTR</name>
<reference evidence="1 2" key="2">
    <citation type="journal article" date="2022" name="Mol. Ecol. Resour.">
        <title>The genomes of chicory, endive, great burdock and yacon provide insights into Asteraceae paleo-polyploidization history and plant inulin production.</title>
        <authorList>
            <person name="Fan W."/>
            <person name="Wang S."/>
            <person name="Wang H."/>
            <person name="Wang A."/>
            <person name="Jiang F."/>
            <person name="Liu H."/>
            <person name="Zhao H."/>
            <person name="Xu D."/>
            <person name="Zhang Y."/>
        </authorList>
    </citation>
    <scope>NUCLEOTIDE SEQUENCE [LARGE SCALE GENOMIC DNA]</scope>
    <source>
        <strain evidence="2">cv. Yunnan</strain>
        <tissue evidence="1">Leaves</tissue>
    </source>
</reference>